<dbReference type="InterPro" id="IPR016035">
    <property type="entry name" value="Acyl_Trfase/lysoPLipase"/>
</dbReference>
<dbReference type="InterPro" id="IPR002641">
    <property type="entry name" value="PNPLA_dom"/>
</dbReference>
<gene>
    <name evidence="9" type="ORF">M0R45_004439</name>
</gene>
<sequence>MGKEDSLRDEINPSSYGDRITVLCIDGGGIRGIIPGTILSFLESKLQELDGEEVRIADYFDVIAGTSTGGLIATMLTVPDEKKRPLFEAKAIVPFYLKHCPRIFPQSSYGRVKRMSALIGPKYDGKYLRKILRQILGARRLHETVTRIVIPTFDIKLLQPHIFSTFEAEMNASEDALLSDVCIGTSSAPTYLPAHHFKNRDSGGNEREFHLIDGGVAANNPALLAMKPTGTVFPGSPDALASPQSLDYRKYLVLSLGTGTPKTEKKYDAKMASKWGIIGWLYKDGHSPLVDAFTFASGDMVDLHMSLIFRSISCEHNYLRIQDDTLSGHVSSTDKATNKNMKDLVKTGESLLHKPVSRMNLDTGIFEPVGNEDTNEKALIRFAKLLSEERRIRKQRFHQASSN</sequence>
<keyword evidence="2 6" id="KW-0378">Hydrolase</keyword>
<dbReference type="PROSITE" id="PS51635">
    <property type="entry name" value="PNPLA"/>
    <property type="match status" value="1"/>
</dbReference>
<proteinExistence type="inferred from homology"/>
<comment type="function">
    <text evidence="7">Lipolytic acyl hydrolase (LAH).</text>
</comment>
<dbReference type="Pfam" id="PF01734">
    <property type="entry name" value="Patatin"/>
    <property type="match status" value="1"/>
</dbReference>
<dbReference type="FunFam" id="3.40.1090.10:FF:000005">
    <property type="entry name" value="Patatin"/>
    <property type="match status" value="1"/>
</dbReference>
<dbReference type="EMBL" id="JBEDUW010000001">
    <property type="protein sequence ID" value="KAK9948883.1"/>
    <property type="molecule type" value="Genomic_DNA"/>
</dbReference>
<dbReference type="PANTHER" id="PTHR32176">
    <property type="entry name" value="XYLOSE ISOMERASE"/>
    <property type="match status" value="1"/>
</dbReference>
<feature type="active site" description="Nucleophile" evidence="6">
    <location>
        <position position="67"/>
    </location>
</feature>
<comment type="domain">
    <text evidence="7">The nitrogen atoms of the two glycine residues in the GGXR motif define the oxyanion hole, and stabilize the oxyanion that forms during the nucleophilic attack by the catalytic serine during substrate cleavage.</text>
</comment>
<dbReference type="GO" id="GO:0047372">
    <property type="term" value="F:monoacylglycerol lipase activity"/>
    <property type="evidence" value="ECO:0007669"/>
    <property type="project" value="TreeGrafter"/>
</dbReference>
<evidence type="ECO:0000256" key="3">
    <source>
        <dbReference type="ARBA" id="ARBA00022821"/>
    </source>
</evidence>
<dbReference type="EC" id="3.1.1.-" evidence="7"/>
<evidence type="ECO:0000256" key="4">
    <source>
        <dbReference type="ARBA" id="ARBA00022963"/>
    </source>
</evidence>
<evidence type="ECO:0000256" key="6">
    <source>
        <dbReference type="PROSITE-ProRule" id="PRU01161"/>
    </source>
</evidence>
<evidence type="ECO:0000256" key="7">
    <source>
        <dbReference type="RuleBase" id="RU361262"/>
    </source>
</evidence>
<dbReference type="PANTHER" id="PTHR32176:SF105">
    <property type="entry name" value="PATATIN"/>
    <property type="match status" value="1"/>
</dbReference>
<comment type="caution">
    <text evidence="9">The sequence shown here is derived from an EMBL/GenBank/DDBJ whole genome shotgun (WGS) entry which is preliminary data.</text>
</comment>
<protein>
    <recommendedName>
        <fullName evidence="7">Patatin</fullName>
        <ecNumber evidence="7">3.1.1.-</ecNumber>
    </recommendedName>
</protein>
<feature type="short sequence motif" description="GXSXG" evidence="6">
    <location>
        <begin position="65"/>
        <end position="69"/>
    </location>
</feature>
<feature type="domain" description="PNPLA" evidence="8">
    <location>
        <begin position="23"/>
        <end position="226"/>
    </location>
</feature>
<feature type="short sequence motif" description="DGA/G" evidence="6">
    <location>
        <begin position="213"/>
        <end position="215"/>
    </location>
</feature>
<evidence type="ECO:0000256" key="5">
    <source>
        <dbReference type="ARBA" id="ARBA00023098"/>
    </source>
</evidence>
<feature type="active site" description="Proton acceptor" evidence="6">
    <location>
        <position position="213"/>
    </location>
</feature>
<dbReference type="Proteomes" id="UP001457282">
    <property type="component" value="Unassembled WGS sequence"/>
</dbReference>
<evidence type="ECO:0000256" key="1">
    <source>
        <dbReference type="ARBA" id="ARBA00010240"/>
    </source>
</evidence>
<name>A0AAW1YJW5_RUBAR</name>
<dbReference type="Gene3D" id="3.40.1090.10">
    <property type="entry name" value="Cytosolic phospholipase A2 catalytic domain"/>
    <property type="match status" value="1"/>
</dbReference>
<dbReference type="GO" id="GO:0006952">
    <property type="term" value="P:defense response"/>
    <property type="evidence" value="ECO:0007669"/>
    <property type="project" value="UniProtKB-KW"/>
</dbReference>
<dbReference type="SUPFAM" id="SSF52151">
    <property type="entry name" value="FabD/lysophospholipase-like"/>
    <property type="match status" value="1"/>
</dbReference>
<evidence type="ECO:0000313" key="10">
    <source>
        <dbReference type="Proteomes" id="UP001457282"/>
    </source>
</evidence>
<dbReference type="GO" id="GO:0004620">
    <property type="term" value="F:phospholipase activity"/>
    <property type="evidence" value="ECO:0007669"/>
    <property type="project" value="TreeGrafter"/>
</dbReference>
<keyword evidence="4 6" id="KW-0442">Lipid degradation</keyword>
<dbReference type="GO" id="GO:0016042">
    <property type="term" value="P:lipid catabolic process"/>
    <property type="evidence" value="ECO:0007669"/>
    <property type="project" value="UniProtKB-UniRule"/>
</dbReference>
<keyword evidence="3" id="KW-0611">Plant defense</keyword>
<evidence type="ECO:0000313" key="9">
    <source>
        <dbReference type="EMBL" id="KAK9948883.1"/>
    </source>
</evidence>
<feature type="short sequence motif" description="GXGXXG" evidence="6">
    <location>
        <begin position="27"/>
        <end position="32"/>
    </location>
</feature>
<evidence type="ECO:0000256" key="2">
    <source>
        <dbReference type="ARBA" id="ARBA00022801"/>
    </source>
</evidence>
<organism evidence="9 10">
    <name type="scientific">Rubus argutus</name>
    <name type="common">Southern blackberry</name>
    <dbReference type="NCBI Taxonomy" id="59490"/>
    <lineage>
        <taxon>Eukaryota</taxon>
        <taxon>Viridiplantae</taxon>
        <taxon>Streptophyta</taxon>
        <taxon>Embryophyta</taxon>
        <taxon>Tracheophyta</taxon>
        <taxon>Spermatophyta</taxon>
        <taxon>Magnoliopsida</taxon>
        <taxon>eudicotyledons</taxon>
        <taxon>Gunneridae</taxon>
        <taxon>Pentapetalae</taxon>
        <taxon>rosids</taxon>
        <taxon>fabids</taxon>
        <taxon>Rosales</taxon>
        <taxon>Rosaceae</taxon>
        <taxon>Rosoideae</taxon>
        <taxon>Rosoideae incertae sedis</taxon>
        <taxon>Rubus</taxon>
    </lineage>
</organism>
<reference evidence="9 10" key="1">
    <citation type="journal article" date="2023" name="G3 (Bethesda)">
        <title>A chromosome-length genome assembly and annotation of blackberry (Rubus argutus, cv. 'Hillquist').</title>
        <authorList>
            <person name="Bruna T."/>
            <person name="Aryal R."/>
            <person name="Dudchenko O."/>
            <person name="Sargent D.J."/>
            <person name="Mead D."/>
            <person name="Buti M."/>
            <person name="Cavallini A."/>
            <person name="Hytonen T."/>
            <person name="Andres J."/>
            <person name="Pham M."/>
            <person name="Weisz D."/>
            <person name="Mascagni F."/>
            <person name="Usai G."/>
            <person name="Natali L."/>
            <person name="Bassil N."/>
            <person name="Fernandez G.E."/>
            <person name="Lomsadze A."/>
            <person name="Armour M."/>
            <person name="Olukolu B."/>
            <person name="Poorten T."/>
            <person name="Britton C."/>
            <person name="Davik J."/>
            <person name="Ashrafi H."/>
            <person name="Aiden E.L."/>
            <person name="Borodovsky M."/>
            <person name="Worthington M."/>
        </authorList>
    </citation>
    <scope>NUCLEOTIDE SEQUENCE [LARGE SCALE GENOMIC DNA]</scope>
    <source>
        <strain evidence="9">PI 553951</strain>
    </source>
</reference>
<keyword evidence="10" id="KW-1185">Reference proteome</keyword>
<accession>A0AAW1YJW5</accession>
<keyword evidence="5 6" id="KW-0443">Lipid metabolism</keyword>
<dbReference type="AlphaFoldDB" id="A0AAW1YJW5"/>
<comment type="similarity">
    <text evidence="1 7">Belongs to the patatin family.</text>
</comment>
<evidence type="ECO:0000259" key="8">
    <source>
        <dbReference type="PROSITE" id="PS51635"/>
    </source>
</evidence>